<organism evidence="3 4">
    <name type="scientific">Paenibacillus aestuarii</name>
    <dbReference type="NCBI Taxonomy" id="516965"/>
    <lineage>
        <taxon>Bacteria</taxon>
        <taxon>Bacillati</taxon>
        <taxon>Bacillota</taxon>
        <taxon>Bacilli</taxon>
        <taxon>Bacillales</taxon>
        <taxon>Paenibacillaceae</taxon>
        <taxon>Paenibacillus</taxon>
    </lineage>
</organism>
<accession>A0ABW0K3Q9</accession>
<dbReference type="EMBL" id="JBHSMJ010000009">
    <property type="protein sequence ID" value="MFC5447928.1"/>
    <property type="molecule type" value="Genomic_DNA"/>
</dbReference>
<dbReference type="Gene3D" id="3.30.530.20">
    <property type="match status" value="1"/>
</dbReference>
<evidence type="ECO:0000313" key="3">
    <source>
        <dbReference type="EMBL" id="MFC5447928.1"/>
    </source>
</evidence>
<keyword evidence="4" id="KW-1185">Reference proteome</keyword>
<comment type="caution">
    <text evidence="3">The sequence shown here is derived from an EMBL/GenBank/DDBJ whole genome shotgun (WGS) entry which is preliminary data.</text>
</comment>
<dbReference type="InterPro" id="IPR023393">
    <property type="entry name" value="START-like_dom_sf"/>
</dbReference>
<proteinExistence type="inferred from homology"/>
<name>A0ABW0K3Q9_9BACL</name>
<protein>
    <submittedName>
        <fullName evidence="3">SRPBCC domain-containing protein</fullName>
    </submittedName>
</protein>
<dbReference type="CDD" id="cd07814">
    <property type="entry name" value="SRPBCC_CalC_Aha1-like"/>
    <property type="match status" value="1"/>
</dbReference>
<comment type="similarity">
    <text evidence="1">Belongs to the AHA1 family.</text>
</comment>
<dbReference type="Proteomes" id="UP001596044">
    <property type="component" value="Unassembled WGS sequence"/>
</dbReference>
<dbReference type="InterPro" id="IPR013538">
    <property type="entry name" value="ASHA1/2-like_C"/>
</dbReference>
<dbReference type="SUPFAM" id="SSF55961">
    <property type="entry name" value="Bet v1-like"/>
    <property type="match status" value="1"/>
</dbReference>
<evidence type="ECO:0000313" key="4">
    <source>
        <dbReference type="Proteomes" id="UP001596044"/>
    </source>
</evidence>
<gene>
    <name evidence="3" type="ORF">ACFPOG_06635</name>
</gene>
<evidence type="ECO:0000259" key="2">
    <source>
        <dbReference type="Pfam" id="PF08327"/>
    </source>
</evidence>
<dbReference type="RefSeq" id="WP_270885841.1">
    <property type="nucleotide sequence ID" value="NZ_JAQFVF010000092.1"/>
</dbReference>
<feature type="domain" description="Activator of Hsp90 ATPase homologue 1/2-like C-terminal" evidence="2">
    <location>
        <begin position="13"/>
        <end position="130"/>
    </location>
</feature>
<sequence length="132" mass="14850">MSHSVALDFQFASPIEKVWKALTDSSTLAKWVMANDFKPEVGHKFQFRTEPSQWWNGIIDCEVLELEEPHKLSYSWVSGGENTVITWTLKHEDGTTYLHLDQTGFSAAKPAAEGAKHGWTRMSGELGKLLAQ</sequence>
<dbReference type="Pfam" id="PF08327">
    <property type="entry name" value="AHSA1"/>
    <property type="match status" value="1"/>
</dbReference>
<evidence type="ECO:0000256" key="1">
    <source>
        <dbReference type="ARBA" id="ARBA00006817"/>
    </source>
</evidence>
<reference evidence="4" key="1">
    <citation type="journal article" date="2019" name="Int. J. Syst. Evol. Microbiol.">
        <title>The Global Catalogue of Microorganisms (GCM) 10K type strain sequencing project: providing services to taxonomists for standard genome sequencing and annotation.</title>
        <authorList>
            <consortium name="The Broad Institute Genomics Platform"/>
            <consortium name="The Broad Institute Genome Sequencing Center for Infectious Disease"/>
            <person name="Wu L."/>
            <person name="Ma J."/>
        </authorList>
    </citation>
    <scope>NUCLEOTIDE SEQUENCE [LARGE SCALE GENOMIC DNA]</scope>
    <source>
        <strain evidence="4">KACC 11904</strain>
    </source>
</reference>